<keyword evidence="1" id="KW-1133">Transmembrane helix</keyword>
<gene>
    <name evidence="2" type="ORF">IFJ97_00890</name>
</gene>
<dbReference type="EMBL" id="JACXWA010000011">
    <property type="protein sequence ID" value="MBD3869897.1"/>
    <property type="molecule type" value="Genomic_DNA"/>
</dbReference>
<feature type="transmembrane region" description="Helical" evidence="1">
    <location>
        <begin position="18"/>
        <end position="35"/>
    </location>
</feature>
<feature type="transmembrane region" description="Helical" evidence="1">
    <location>
        <begin position="47"/>
        <end position="67"/>
    </location>
</feature>
<evidence type="ECO:0000313" key="3">
    <source>
        <dbReference type="Proteomes" id="UP000598633"/>
    </source>
</evidence>
<keyword evidence="1" id="KW-0472">Membrane</keyword>
<organism evidence="2 3">
    <name type="scientific">Candidatus Sulfomarinibacter kjeldsenii</name>
    <dbReference type="NCBI Taxonomy" id="2885994"/>
    <lineage>
        <taxon>Bacteria</taxon>
        <taxon>Pseudomonadati</taxon>
        <taxon>Acidobacteriota</taxon>
        <taxon>Thermoanaerobaculia</taxon>
        <taxon>Thermoanaerobaculales</taxon>
        <taxon>Candidatus Sulfomarinibacteraceae</taxon>
        <taxon>Candidatus Sulfomarinibacter</taxon>
    </lineage>
</organism>
<dbReference type="Proteomes" id="UP000598633">
    <property type="component" value="Unassembled WGS sequence"/>
</dbReference>
<evidence type="ECO:0000313" key="2">
    <source>
        <dbReference type="EMBL" id="MBD3869897.1"/>
    </source>
</evidence>
<proteinExistence type="predicted"/>
<reference evidence="2 3" key="1">
    <citation type="submission" date="2020-08" db="EMBL/GenBank/DDBJ databases">
        <title>Acidobacteriota in marine sediments use diverse sulfur dissimilation pathways.</title>
        <authorList>
            <person name="Wasmund K."/>
        </authorList>
    </citation>
    <scope>NUCLEOTIDE SEQUENCE [LARGE SCALE GENOMIC DNA]</scope>
    <source>
        <strain evidence="2">MAG AM3-A</strain>
    </source>
</reference>
<keyword evidence="1" id="KW-0812">Transmembrane</keyword>
<accession>A0A8J7CE71</accession>
<evidence type="ECO:0000256" key="1">
    <source>
        <dbReference type="SAM" id="Phobius"/>
    </source>
</evidence>
<name>A0A8J7CE71_9BACT</name>
<sequence>MNEEKKYWLDEKKNVKKVIYGLYIVCAVVALIDVFPYKHHLHFRFEYWFGFFSFYGFVACVSLVLAAKQLRKVVMRDEDYYD</sequence>
<comment type="caution">
    <text evidence="2">The sequence shown here is derived from an EMBL/GenBank/DDBJ whole genome shotgun (WGS) entry which is preliminary data.</text>
</comment>
<dbReference type="AlphaFoldDB" id="A0A8J7CE71"/>
<protein>
    <submittedName>
        <fullName evidence="2">Uncharacterized protein</fullName>
    </submittedName>
</protein>